<evidence type="ECO:0000256" key="3">
    <source>
        <dbReference type="ARBA" id="ARBA00023237"/>
    </source>
</evidence>
<dbReference type="InterPro" id="IPR036942">
    <property type="entry name" value="Beta-barrel_TonB_sf"/>
</dbReference>
<keyword evidence="2" id="KW-0472">Membrane</keyword>
<dbReference type="Gene3D" id="2.40.170.20">
    <property type="entry name" value="TonB-dependent receptor, beta-barrel domain"/>
    <property type="match status" value="1"/>
</dbReference>
<dbReference type="STRING" id="401053.AciPR4_1455"/>
<keyword evidence="3" id="KW-0998">Cell outer membrane</keyword>
<evidence type="ECO:0000256" key="4">
    <source>
        <dbReference type="SAM" id="SignalP"/>
    </source>
</evidence>
<feature type="chain" id="PRO_5003232267" evidence="4">
    <location>
        <begin position="29"/>
        <end position="863"/>
    </location>
</feature>
<organism evidence="6 7">
    <name type="scientific">Terriglobus saanensis (strain ATCC BAA-1853 / DSM 23119 / SP1PR4)</name>
    <dbReference type="NCBI Taxonomy" id="401053"/>
    <lineage>
        <taxon>Bacteria</taxon>
        <taxon>Pseudomonadati</taxon>
        <taxon>Acidobacteriota</taxon>
        <taxon>Terriglobia</taxon>
        <taxon>Terriglobales</taxon>
        <taxon>Acidobacteriaceae</taxon>
        <taxon>Terriglobus</taxon>
    </lineage>
</organism>
<proteinExistence type="predicted"/>
<keyword evidence="7" id="KW-1185">Reference proteome</keyword>
<dbReference type="AlphaFoldDB" id="E8V0Y7"/>
<evidence type="ECO:0000259" key="5">
    <source>
        <dbReference type="Pfam" id="PF25183"/>
    </source>
</evidence>
<sequence>MLGRPKFIQNTSALFFFLLSLGLKLASAQASLWTIAVEDGTGASLPGAVVILHCSGEEQVRTTDASGAVTFSVSPANGCFVKVISNGFRERTLPISADAPPTEIRLVATAGDTEVTVSSESASFETSSPTAHALLNQEEIAALPSFNRATGFTDLITRTTPGVAADANGFAHPLGEHADTSISLDGQPITDQQAKVFSNQIDPSIIRSLTATTGAPGVEFGDKTSLVIEVSTRSGIGQRLAGELSSDYGSFGTSGHGFTLAAGNKRWGSFLALNGSDSGRFLDTPEIRPFHDHGNSSGGFDRIDWRPNERNAVHLNLGAGRSWFQTPNSYDAQAAGQDQRSQIRNVNAALGWSHVFTPELMGMVVGFYRHDEAQYFPTANALADATATLAQNRTLTNTGFRADVIYAKGAHTVKIGGSYWHTPLHERFDVGLTDPLFNAVCLSTDGDPVPALSVRSMSECARAGFLANPDFLPNLLPYDLSRGGTQYHFNQGAEIVEGAVYGQDEIKFGRLLLNVGLRYDVYNGLSRGRQIEPRLGAGWRTPGSRTLLRASYARLYETPYNENLIFASESSANTSGTNPFASFRSEPVRPGTRNQFNVGFAQNFGRHLSVDADYYWKFTHTAFDFDTLFGTPITFSVAWRKSKIDGLALRLNFNDFHGLSAYSVMGHVRSRFFTPAVGGLIFNSVPASPVFRIDHGEEFEQTTNLRYQLPARILKEHRPWIAGTWRYNSGLALPNTVPVYTDALQLTADEQAQMGLYCGNDLATPQHAIRQCSPDAFGAARVRIPAFGMQNDDRNPVRVSPRTLLDFSAGEDELFHVERAAIGVRFSVLNATNKIALYNFLSPFSGTHFVPPRSYQLGLRVTF</sequence>
<evidence type="ECO:0000313" key="6">
    <source>
        <dbReference type="EMBL" id="ADV82278.1"/>
    </source>
</evidence>
<dbReference type="KEGG" id="tsa:AciPR4_1455"/>
<feature type="signal peptide" evidence="4">
    <location>
        <begin position="1"/>
        <end position="28"/>
    </location>
</feature>
<dbReference type="GO" id="GO:0009279">
    <property type="term" value="C:cell outer membrane"/>
    <property type="evidence" value="ECO:0007669"/>
    <property type="project" value="UniProtKB-SubCell"/>
</dbReference>
<dbReference type="InterPro" id="IPR057601">
    <property type="entry name" value="Oar-like_b-barrel"/>
</dbReference>
<name>E8V0Y7_TERSS</name>
<keyword evidence="6" id="KW-0675">Receptor</keyword>
<evidence type="ECO:0000313" key="7">
    <source>
        <dbReference type="Proteomes" id="UP000006844"/>
    </source>
</evidence>
<reference evidence="6 7" key="1">
    <citation type="journal article" date="2012" name="Stand. Genomic Sci.">
        <title>Complete genome sequence of Terriglobus saanensis type strain SP1PR4(T), an Acidobacteria from tundra soil.</title>
        <authorList>
            <person name="Rawat S.R."/>
            <person name="Mannisto M.K."/>
            <person name="Starovoytov V."/>
            <person name="Goodwin L."/>
            <person name="Nolan M."/>
            <person name="Hauser L."/>
            <person name="Land M."/>
            <person name="Davenport K.W."/>
            <person name="Woyke T."/>
            <person name="Haggblom M.M."/>
        </authorList>
    </citation>
    <scope>NUCLEOTIDE SEQUENCE</scope>
    <source>
        <strain evidence="7">ATCC BAA-1853 / DSM 23119 / SP1PR4</strain>
    </source>
</reference>
<evidence type="ECO:0000256" key="1">
    <source>
        <dbReference type="ARBA" id="ARBA00004442"/>
    </source>
</evidence>
<evidence type="ECO:0000256" key="2">
    <source>
        <dbReference type="ARBA" id="ARBA00023136"/>
    </source>
</evidence>
<dbReference type="OrthoDB" id="337377at2"/>
<protein>
    <submittedName>
        <fullName evidence="6">TonB-dependent receptor</fullName>
    </submittedName>
</protein>
<keyword evidence="4" id="KW-0732">Signal</keyword>
<feature type="domain" description="TonB-dependent transporter Oar-like beta-barrel" evidence="5">
    <location>
        <begin position="300"/>
        <end position="526"/>
    </location>
</feature>
<dbReference type="HOGENOM" id="CLU_333674_0_0_0"/>
<dbReference type="EMBL" id="CP002467">
    <property type="protein sequence ID" value="ADV82278.1"/>
    <property type="molecule type" value="Genomic_DNA"/>
</dbReference>
<dbReference type="SUPFAM" id="SSF56935">
    <property type="entry name" value="Porins"/>
    <property type="match status" value="1"/>
</dbReference>
<accession>E8V0Y7</accession>
<gene>
    <name evidence="6" type="ordered locus">AciPR4_1455</name>
</gene>
<comment type="subcellular location">
    <subcellularLocation>
        <location evidence="1">Cell outer membrane</location>
    </subcellularLocation>
</comment>
<dbReference type="Pfam" id="PF25183">
    <property type="entry name" value="OMP_b-brl_4"/>
    <property type="match status" value="1"/>
</dbReference>
<dbReference type="Proteomes" id="UP000006844">
    <property type="component" value="Chromosome"/>
</dbReference>
<dbReference type="eggNOG" id="COG4771">
    <property type="taxonomic scope" value="Bacteria"/>
</dbReference>